<reference evidence="1" key="1">
    <citation type="submission" date="2023-08" db="EMBL/GenBank/DDBJ databases">
        <title>A de novo genome assembly of Solanum verrucosum Schlechtendal, a Mexican diploid species geographically isolated from the other diploid A-genome species in potato relatives.</title>
        <authorList>
            <person name="Hosaka K."/>
        </authorList>
    </citation>
    <scope>NUCLEOTIDE SEQUENCE</scope>
    <source>
        <tissue evidence="1">Young leaves</tissue>
    </source>
</reference>
<gene>
    <name evidence="1" type="ORF">MTR67_003369</name>
</gene>
<dbReference type="SUPFAM" id="SSF56672">
    <property type="entry name" value="DNA/RNA polymerases"/>
    <property type="match status" value="1"/>
</dbReference>
<evidence type="ECO:0000313" key="1">
    <source>
        <dbReference type="EMBL" id="WMV09984.1"/>
    </source>
</evidence>
<evidence type="ECO:0000313" key="2">
    <source>
        <dbReference type="Proteomes" id="UP001234989"/>
    </source>
</evidence>
<accession>A0AAF0T9M0</accession>
<organism evidence="1 2">
    <name type="scientific">Solanum verrucosum</name>
    <dbReference type="NCBI Taxonomy" id="315347"/>
    <lineage>
        <taxon>Eukaryota</taxon>
        <taxon>Viridiplantae</taxon>
        <taxon>Streptophyta</taxon>
        <taxon>Embryophyta</taxon>
        <taxon>Tracheophyta</taxon>
        <taxon>Spermatophyta</taxon>
        <taxon>Magnoliopsida</taxon>
        <taxon>eudicotyledons</taxon>
        <taxon>Gunneridae</taxon>
        <taxon>Pentapetalae</taxon>
        <taxon>asterids</taxon>
        <taxon>lamiids</taxon>
        <taxon>Solanales</taxon>
        <taxon>Solanaceae</taxon>
        <taxon>Solanoideae</taxon>
        <taxon>Solaneae</taxon>
        <taxon>Solanum</taxon>
    </lineage>
</organism>
<proteinExistence type="predicted"/>
<dbReference type="PANTHER" id="PTHR15503:SF45">
    <property type="entry name" value="RNA-DIRECTED DNA POLYMERASE HOMOLOG"/>
    <property type="match status" value="1"/>
</dbReference>
<sequence>MIQVFNFDVLPGKLLEPFSVSTPDGESILAERVYRDCFISVNHKSTMADFIELDMVDFDIILVSVVKEFPEVIPDDLPRVPREREIDFGIDDLSDTRPISIPPYRMEPTELKELKEKLNDLLEKELMIFSIKFQGASHFPKIDLRSGYHQLKVRECDIPKTSFSTL</sequence>
<dbReference type="Gene3D" id="3.30.70.270">
    <property type="match status" value="1"/>
</dbReference>
<dbReference type="AlphaFoldDB" id="A0AAF0T9M0"/>
<dbReference type="InterPro" id="IPR043502">
    <property type="entry name" value="DNA/RNA_pol_sf"/>
</dbReference>
<name>A0AAF0T9M0_SOLVR</name>
<keyword evidence="2" id="KW-1185">Reference proteome</keyword>
<dbReference type="InterPro" id="IPR043128">
    <property type="entry name" value="Rev_trsase/Diguanyl_cyclase"/>
</dbReference>
<dbReference type="Proteomes" id="UP001234989">
    <property type="component" value="Chromosome 1"/>
</dbReference>
<dbReference type="PANTHER" id="PTHR15503">
    <property type="entry name" value="LDOC1 RELATED"/>
    <property type="match status" value="1"/>
</dbReference>
<dbReference type="Pfam" id="PF08284">
    <property type="entry name" value="RVP_2"/>
    <property type="match status" value="1"/>
</dbReference>
<dbReference type="Gene3D" id="3.10.10.10">
    <property type="entry name" value="HIV Type 1 Reverse Transcriptase, subunit A, domain 1"/>
    <property type="match status" value="2"/>
</dbReference>
<dbReference type="EMBL" id="CP133612">
    <property type="protein sequence ID" value="WMV09984.1"/>
    <property type="molecule type" value="Genomic_DNA"/>
</dbReference>
<protein>
    <submittedName>
        <fullName evidence="1">Uncharacterized protein</fullName>
    </submittedName>
</protein>
<dbReference type="InterPro" id="IPR032567">
    <property type="entry name" value="RTL1-rel"/>
</dbReference>